<dbReference type="AlphaFoldDB" id="A0AAE0CKT9"/>
<evidence type="ECO:0000313" key="1">
    <source>
        <dbReference type="EMBL" id="KAK2654819.1"/>
    </source>
</evidence>
<proteinExistence type="predicted"/>
<name>A0AAE0CKT9_9ROSI</name>
<comment type="caution">
    <text evidence="1">The sequence shown here is derived from an EMBL/GenBank/DDBJ whole genome shotgun (WGS) entry which is preliminary data.</text>
</comment>
<keyword evidence="2" id="KW-1185">Reference proteome</keyword>
<accession>A0AAE0CKT9</accession>
<dbReference type="EMBL" id="JANJYI010000004">
    <property type="protein sequence ID" value="KAK2654819.1"/>
    <property type="molecule type" value="Genomic_DNA"/>
</dbReference>
<dbReference type="Proteomes" id="UP001280121">
    <property type="component" value="Unassembled WGS sequence"/>
</dbReference>
<protein>
    <recommendedName>
        <fullName evidence="3">Reverse transcriptase</fullName>
    </recommendedName>
</protein>
<organism evidence="1 2">
    <name type="scientific">Dipteronia dyeriana</name>
    <dbReference type="NCBI Taxonomy" id="168575"/>
    <lineage>
        <taxon>Eukaryota</taxon>
        <taxon>Viridiplantae</taxon>
        <taxon>Streptophyta</taxon>
        <taxon>Embryophyta</taxon>
        <taxon>Tracheophyta</taxon>
        <taxon>Spermatophyta</taxon>
        <taxon>Magnoliopsida</taxon>
        <taxon>eudicotyledons</taxon>
        <taxon>Gunneridae</taxon>
        <taxon>Pentapetalae</taxon>
        <taxon>rosids</taxon>
        <taxon>malvids</taxon>
        <taxon>Sapindales</taxon>
        <taxon>Sapindaceae</taxon>
        <taxon>Hippocastanoideae</taxon>
        <taxon>Acereae</taxon>
        <taxon>Dipteronia</taxon>
    </lineage>
</organism>
<evidence type="ECO:0008006" key="3">
    <source>
        <dbReference type="Google" id="ProtNLM"/>
    </source>
</evidence>
<evidence type="ECO:0000313" key="2">
    <source>
        <dbReference type="Proteomes" id="UP001280121"/>
    </source>
</evidence>
<gene>
    <name evidence="1" type="ORF">Ddye_014675</name>
</gene>
<sequence length="210" mass="24392">MPRSISDHCAISLGEPKVVWGPRPFRFDNVWLEDKVLMAEVRKGWGDSNPTGSSSRILQAKLLVSKNKIKARALSKVKDWVSTKALEYRLLKIDDKAASSGWSDSLRQERLKALIELWKALRREEQQWRQKPRVKWLVEGDRNSKIFHCVASGRRRKNFIENISFDGVRKSKPVEVREGVVDFFEKHFKNVAWSRPKILELPLKKLSDAE</sequence>
<reference evidence="1" key="1">
    <citation type="journal article" date="2023" name="Plant J.">
        <title>Genome sequences and population genomics provide insights into the demographic history, inbreeding, and mutation load of two 'living fossil' tree species of Dipteronia.</title>
        <authorList>
            <person name="Feng Y."/>
            <person name="Comes H.P."/>
            <person name="Chen J."/>
            <person name="Zhu S."/>
            <person name="Lu R."/>
            <person name="Zhang X."/>
            <person name="Li P."/>
            <person name="Qiu J."/>
            <person name="Olsen K.M."/>
            <person name="Qiu Y."/>
        </authorList>
    </citation>
    <scope>NUCLEOTIDE SEQUENCE</scope>
    <source>
        <strain evidence="1">KIB01</strain>
    </source>
</reference>